<protein>
    <recommendedName>
        <fullName evidence="2">DUF4283 domain-containing protein</fullName>
    </recommendedName>
</protein>
<feature type="compositionally biased region" description="Basic and acidic residues" evidence="1">
    <location>
        <begin position="289"/>
        <end position="300"/>
    </location>
</feature>
<feature type="domain" description="DUF4283" evidence="2">
    <location>
        <begin position="49"/>
        <end position="103"/>
    </location>
</feature>
<reference evidence="4" key="1">
    <citation type="journal article" date="2019" name="Gigascience">
        <title>De novo genome assembly of the endangered Acer yangbiense, a plant species with extremely small populations endemic to Yunnan Province, China.</title>
        <authorList>
            <person name="Yang J."/>
            <person name="Wariss H.M."/>
            <person name="Tao L."/>
            <person name="Zhang R."/>
            <person name="Yun Q."/>
            <person name="Hollingsworth P."/>
            <person name="Dao Z."/>
            <person name="Luo G."/>
            <person name="Guo H."/>
            <person name="Ma Y."/>
            <person name="Sun W."/>
        </authorList>
    </citation>
    <scope>NUCLEOTIDE SEQUENCE [LARGE SCALE GENOMIC DNA]</scope>
    <source>
        <strain evidence="4">cv. Malutang</strain>
    </source>
</reference>
<sequence>MDAQEIAKLCENLSLKDKVGPLMPLQTGLKDDGEKRLALLLASRIKSNKLVNREAFINLIPRIWRLRYGVDIEVIEGNTFSFTFKDETNRYQVLQGGPWSFDKALPVLEEPTGKGDIREMRFNQVAFWIQIHNVPLLCMTTEIGRFLGSMIGVVKEINDMTGDYAGKYIRVRVVVNVDQPLHRILRVDVLRDGKEDCLSKSTSDEPKDFNLLFGPWLNASSPVKLMGSQRDNDGKGKAVLMSAIEKLSSIAHLERKDLAQSSKKIPDQLRKNTKGMNPVRRNLSFVFGERGKTESGRETDPNYQGLD</sequence>
<dbReference type="EMBL" id="VAHF01000002">
    <property type="protein sequence ID" value="TXG70544.1"/>
    <property type="molecule type" value="Genomic_DNA"/>
</dbReference>
<evidence type="ECO:0000313" key="4">
    <source>
        <dbReference type="Proteomes" id="UP000323000"/>
    </source>
</evidence>
<dbReference type="AlphaFoldDB" id="A0A5C7INU7"/>
<feature type="region of interest" description="Disordered" evidence="1">
    <location>
        <begin position="261"/>
        <end position="307"/>
    </location>
</feature>
<dbReference type="PANTHER" id="PTHR31286:SF167">
    <property type="entry name" value="OS09G0268800 PROTEIN"/>
    <property type="match status" value="1"/>
</dbReference>
<dbReference type="OrthoDB" id="2219495at2759"/>
<name>A0A5C7INU7_9ROSI</name>
<evidence type="ECO:0000259" key="2">
    <source>
        <dbReference type="Pfam" id="PF14111"/>
    </source>
</evidence>
<keyword evidence="4" id="KW-1185">Reference proteome</keyword>
<dbReference type="Proteomes" id="UP000323000">
    <property type="component" value="Chromosome 2"/>
</dbReference>
<dbReference type="InterPro" id="IPR025558">
    <property type="entry name" value="DUF4283"/>
</dbReference>
<dbReference type="InterPro" id="IPR040256">
    <property type="entry name" value="At4g02000-like"/>
</dbReference>
<evidence type="ECO:0000313" key="3">
    <source>
        <dbReference type="EMBL" id="TXG70544.1"/>
    </source>
</evidence>
<dbReference type="Pfam" id="PF14111">
    <property type="entry name" value="DUF4283"/>
    <property type="match status" value="1"/>
</dbReference>
<organism evidence="3 4">
    <name type="scientific">Acer yangbiense</name>
    <dbReference type="NCBI Taxonomy" id="1000413"/>
    <lineage>
        <taxon>Eukaryota</taxon>
        <taxon>Viridiplantae</taxon>
        <taxon>Streptophyta</taxon>
        <taxon>Embryophyta</taxon>
        <taxon>Tracheophyta</taxon>
        <taxon>Spermatophyta</taxon>
        <taxon>Magnoliopsida</taxon>
        <taxon>eudicotyledons</taxon>
        <taxon>Gunneridae</taxon>
        <taxon>Pentapetalae</taxon>
        <taxon>rosids</taxon>
        <taxon>malvids</taxon>
        <taxon>Sapindales</taxon>
        <taxon>Sapindaceae</taxon>
        <taxon>Hippocastanoideae</taxon>
        <taxon>Acereae</taxon>
        <taxon>Acer</taxon>
    </lineage>
</organism>
<evidence type="ECO:0000256" key="1">
    <source>
        <dbReference type="SAM" id="MobiDB-lite"/>
    </source>
</evidence>
<accession>A0A5C7INU7</accession>
<gene>
    <name evidence="3" type="ORF">EZV62_005479</name>
</gene>
<dbReference type="PANTHER" id="PTHR31286">
    <property type="entry name" value="GLYCINE-RICH CELL WALL STRUCTURAL PROTEIN 1.8-LIKE"/>
    <property type="match status" value="1"/>
</dbReference>
<feature type="compositionally biased region" description="Basic and acidic residues" evidence="1">
    <location>
        <begin position="261"/>
        <end position="270"/>
    </location>
</feature>
<proteinExistence type="predicted"/>
<comment type="caution">
    <text evidence="3">The sequence shown here is derived from an EMBL/GenBank/DDBJ whole genome shotgun (WGS) entry which is preliminary data.</text>
</comment>